<feature type="compositionally biased region" description="Low complexity" evidence="1">
    <location>
        <begin position="121"/>
        <end position="153"/>
    </location>
</feature>
<feature type="region of interest" description="Disordered" evidence="1">
    <location>
        <begin position="475"/>
        <end position="507"/>
    </location>
</feature>
<keyword evidence="2" id="KW-1133">Transmembrane helix</keyword>
<protein>
    <submittedName>
        <fullName evidence="5">Uncharacterized protein</fullName>
    </submittedName>
</protein>
<dbReference type="AlphaFoldDB" id="A0A1I7SR48"/>
<feature type="signal peptide" evidence="3">
    <location>
        <begin position="1"/>
        <end position="19"/>
    </location>
</feature>
<evidence type="ECO:0000256" key="1">
    <source>
        <dbReference type="SAM" id="MobiDB-lite"/>
    </source>
</evidence>
<sequence length="507" mass="55538">MLKLLGILLSITCILTSNAQQYGPILPPQPPPNSPLLPPNGQVNNQRQNGNFGNVQNGQFGRNQNNVQRPLFGQNPNVQAQNQRIINPQQLNQVNPGQGNAFGSANQQSGGVFGQQQPTAQRGLPQSQLGLQSQQGQLGQAGQQGQLGLQGQRQSQPLLRPGVMYDRVSNSGQSQFGGSIVSASNSPGIFINPTRQVGSVALKRDFGSFFVFFGDEPVQYISKQFVIVNSTGMPEQSGDWMSPVSVQTAFKPAVIDVFVNNLGPVIQGRTVVALNEFWLVDSFTVELDDYKPTIANQQPTPVVKRLTGSVVRSQLEFHYSVQCQAGYVGDNCDLQCRPTNTGPARAICTSRLTNISSVCTYDQSRTAVENCTQCGLGLMNDDCADLAGITQRERGVSQAYKVWTIILGVLCGLLFICLLILLLLYVCALRRRKNGDTRERQRIYQQQQRPARPIVSNPLLQDEWNKPREPYALRQAAPLVDSESIQSDTARQGGVSYNPAPRREAQV</sequence>
<reference evidence="5" key="1">
    <citation type="submission" date="2016-11" db="UniProtKB">
        <authorList>
            <consortium name="WormBaseParasite"/>
        </authorList>
    </citation>
    <scope>IDENTIFICATION</scope>
</reference>
<dbReference type="Proteomes" id="UP000095284">
    <property type="component" value="Unplaced"/>
</dbReference>
<keyword evidence="2" id="KW-0472">Membrane</keyword>
<name>A0A1I7SR48_BURXY</name>
<evidence type="ECO:0000256" key="3">
    <source>
        <dbReference type="SAM" id="SignalP"/>
    </source>
</evidence>
<keyword evidence="2" id="KW-0812">Transmembrane</keyword>
<proteinExistence type="predicted"/>
<evidence type="ECO:0000313" key="4">
    <source>
        <dbReference type="Proteomes" id="UP000095284"/>
    </source>
</evidence>
<dbReference type="WBParaSite" id="BXY_1551200.1">
    <property type="protein sequence ID" value="BXY_1551200.1"/>
    <property type="gene ID" value="BXY_1551200"/>
</dbReference>
<feature type="region of interest" description="Disordered" evidence="1">
    <location>
        <begin position="91"/>
        <end position="153"/>
    </location>
</feature>
<accession>A0A1I7SR48</accession>
<feature type="chain" id="PRO_5009306480" evidence="3">
    <location>
        <begin position="20"/>
        <end position="507"/>
    </location>
</feature>
<feature type="compositionally biased region" description="Low complexity" evidence="1">
    <location>
        <begin position="39"/>
        <end position="69"/>
    </location>
</feature>
<keyword evidence="3" id="KW-0732">Signal</keyword>
<organism evidence="4 5">
    <name type="scientific">Bursaphelenchus xylophilus</name>
    <name type="common">Pinewood nematode worm</name>
    <name type="synonym">Aphelenchoides xylophilus</name>
    <dbReference type="NCBI Taxonomy" id="6326"/>
    <lineage>
        <taxon>Eukaryota</taxon>
        <taxon>Metazoa</taxon>
        <taxon>Ecdysozoa</taxon>
        <taxon>Nematoda</taxon>
        <taxon>Chromadorea</taxon>
        <taxon>Rhabditida</taxon>
        <taxon>Tylenchina</taxon>
        <taxon>Tylenchomorpha</taxon>
        <taxon>Aphelenchoidea</taxon>
        <taxon>Aphelenchoididae</taxon>
        <taxon>Bursaphelenchus</taxon>
    </lineage>
</organism>
<evidence type="ECO:0000256" key="2">
    <source>
        <dbReference type="SAM" id="Phobius"/>
    </source>
</evidence>
<feature type="compositionally biased region" description="Pro residues" evidence="1">
    <location>
        <begin position="25"/>
        <end position="38"/>
    </location>
</feature>
<dbReference type="eggNOG" id="ENOG502STIZ">
    <property type="taxonomic scope" value="Eukaryota"/>
</dbReference>
<feature type="region of interest" description="Disordered" evidence="1">
    <location>
        <begin position="24"/>
        <end position="74"/>
    </location>
</feature>
<feature type="transmembrane region" description="Helical" evidence="2">
    <location>
        <begin position="402"/>
        <end position="428"/>
    </location>
</feature>
<feature type="compositionally biased region" description="Polar residues" evidence="1">
    <location>
        <begin position="91"/>
        <end position="120"/>
    </location>
</feature>
<evidence type="ECO:0000313" key="5">
    <source>
        <dbReference type="WBParaSite" id="BXY_1551200.1"/>
    </source>
</evidence>